<sequence length="533" mass="60659">MATRIITDLPVELLVMIFFFLDARDLINCKQVCQLFLQLIRDSTVLQYFYELELAGMADEPLCPLPYVERLRKLRSLQHMRRTAELVPGTSFPQWTALVWTTTPGGLFAQANMRGGIDFIQLPSAVLGVSERRWSVHSDGLEMEMETMCMDPSQDVVVVTGWDRVPNRPHEINLSDAGRYDEKDDVEENRREGRQTRLEGDYVAHLGSWDHEYAILVWDWKTGDLLWESIVYRACIWTLPNTVITQHLQKDPEEEPEYKYNSFDFIDSRHLLATEDNGIDIFVLDRPSTYTGVPVFIRGALCLWDYPIRKGQSFTLPQLMSTHKGGCSQRNPAQPFYSSPHRGLVAVACYGAPLSAGDSDSIWTEVILVPASMVREWSLRAQADEEDEAKFMGSNGLVEWAYWAPYYPRMRRTGRPFSAEVQGMHATVANVEGDKLVLDHIDYTVVGGKEAEFDFKTHPGRGDEWDAGNELCVIPEDSEGVHSAYAEARPLIQGFPQYLVILPDYAILQEYKDDNGDHQWQIYHIVASDSSGS</sequence>
<reference evidence="4 5" key="1">
    <citation type="submission" date="2017-04" db="EMBL/GenBank/DDBJ databases">
        <title>Genome Sequence of the Model Brown-Rot Fungus Postia placenta SB12.</title>
        <authorList>
            <consortium name="DOE Joint Genome Institute"/>
            <person name="Gaskell J."/>
            <person name="Kersten P."/>
            <person name="Larrondo L.F."/>
            <person name="Canessa P."/>
            <person name="Martinez D."/>
            <person name="Hibbett D."/>
            <person name="Schmoll M."/>
            <person name="Kubicek C.P."/>
            <person name="Martinez A.T."/>
            <person name="Yadav J."/>
            <person name="Master E."/>
            <person name="Magnuson J.K."/>
            <person name="James T."/>
            <person name="Yaver D."/>
            <person name="Berka R."/>
            <person name="Labutti K."/>
            <person name="Lipzen A."/>
            <person name="Aerts A."/>
            <person name="Barry K."/>
            <person name="Henrissat B."/>
            <person name="Blanchette R."/>
            <person name="Grigoriev I."/>
            <person name="Cullen D."/>
        </authorList>
    </citation>
    <scope>NUCLEOTIDE SEQUENCE [LARGE SCALE GENOMIC DNA]</scope>
    <source>
        <strain evidence="4 5">MAD-698-R-SB12</strain>
    </source>
</reference>
<keyword evidence="5" id="KW-1185">Reference proteome</keyword>
<feature type="chain" id="PRO_5013140826" description="F-box domain-containing protein" evidence="2">
    <location>
        <begin position="24"/>
        <end position="533"/>
    </location>
</feature>
<organism evidence="4 5">
    <name type="scientific">Postia placenta MAD-698-R-SB12</name>
    <dbReference type="NCBI Taxonomy" id="670580"/>
    <lineage>
        <taxon>Eukaryota</taxon>
        <taxon>Fungi</taxon>
        <taxon>Dikarya</taxon>
        <taxon>Basidiomycota</taxon>
        <taxon>Agaricomycotina</taxon>
        <taxon>Agaricomycetes</taxon>
        <taxon>Polyporales</taxon>
        <taxon>Adustoporiaceae</taxon>
        <taxon>Rhodonia</taxon>
    </lineage>
</organism>
<dbReference type="EMBL" id="KZ110605">
    <property type="protein sequence ID" value="OSX58146.1"/>
    <property type="molecule type" value="Genomic_DNA"/>
</dbReference>
<evidence type="ECO:0000259" key="3">
    <source>
        <dbReference type="PROSITE" id="PS50181"/>
    </source>
</evidence>
<dbReference type="AlphaFoldDB" id="A0A1X6MPK8"/>
<protein>
    <recommendedName>
        <fullName evidence="3">F-box domain-containing protein</fullName>
    </recommendedName>
</protein>
<name>A0A1X6MPK8_9APHY</name>
<dbReference type="PROSITE" id="PS50181">
    <property type="entry name" value="FBOX"/>
    <property type="match status" value="1"/>
</dbReference>
<dbReference type="Gene3D" id="1.20.1280.50">
    <property type="match status" value="1"/>
</dbReference>
<dbReference type="Proteomes" id="UP000194127">
    <property type="component" value="Unassembled WGS sequence"/>
</dbReference>
<dbReference type="GeneID" id="36331777"/>
<evidence type="ECO:0000256" key="2">
    <source>
        <dbReference type="SAM" id="SignalP"/>
    </source>
</evidence>
<dbReference type="SMART" id="SM00256">
    <property type="entry name" value="FBOX"/>
    <property type="match status" value="1"/>
</dbReference>
<feature type="signal peptide" evidence="2">
    <location>
        <begin position="1"/>
        <end position="23"/>
    </location>
</feature>
<dbReference type="OrthoDB" id="2757285at2759"/>
<dbReference type="Pfam" id="PF12937">
    <property type="entry name" value="F-box-like"/>
    <property type="match status" value="1"/>
</dbReference>
<dbReference type="InterPro" id="IPR001810">
    <property type="entry name" value="F-box_dom"/>
</dbReference>
<keyword evidence="2" id="KW-0732">Signal</keyword>
<proteinExistence type="predicted"/>
<feature type="domain" description="F-box" evidence="3">
    <location>
        <begin position="3"/>
        <end position="52"/>
    </location>
</feature>
<dbReference type="InterPro" id="IPR036047">
    <property type="entry name" value="F-box-like_dom_sf"/>
</dbReference>
<gene>
    <name evidence="4" type="ORF">POSPLADRAFT_1154231</name>
</gene>
<evidence type="ECO:0000313" key="5">
    <source>
        <dbReference type="Proteomes" id="UP000194127"/>
    </source>
</evidence>
<accession>A0A1X6MPK8</accession>
<dbReference type="SUPFAM" id="SSF81383">
    <property type="entry name" value="F-box domain"/>
    <property type="match status" value="1"/>
</dbReference>
<feature type="region of interest" description="Disordered" evidence="1">
    <location>
        <begin position="173"/>
        <end position="193"/>
    </location>
</feature>
<dbReference type="RefSeq" id="XP_024334940.1">
    <property type="nucleotide sequence ID" value="XM_024486828.1"/>
</dbReference>
<evidence type="ECO:0000256" key="1">
    <source>
        <dbReference type="SAM" id="MobiDB-lite"/>
    </source>
</evidence>
<evidence type="ECO:0000313" key="4">
    <source>
        <dbReference type="EMBL" id="OSX58146.1"/>
    </source>
</evidence>